<dbReference type="PANTHER" id="PTHR34597:SF1">
    <property type="entry name" value="HEME_HEMOPEXIN TRANSPORTER PROTEIN HUXB"/>
    <property type="match status" value="1"/>
</dbReference>
<evidence type="ECO:0000256" key="3">
    <source>
        <dbReference type="ARBA" id="ARBA00022448"/>
    </source>
</evidence>
<feature type="region of interest" description="Disordered" evidence="9">
    <location>
        <begin position="955"/>
        <end position="995"/>
    </location>
</feature>
<dbReference type="InterPro" id="IPR011050">
    <property type="entry name" value="Pectin_lyase_fold/virulence"/>
</dbReference>
<dbReference type="PROSITE" id="PS51779">
    <property type="entry name" value="POTRA"/>
    <property type="match status" value="1"/>
</dbReference>
<evidence type="ECO:0000256" key="9">
    <source>
        <dbReference type="SAM" id="MobiDB-lite"/>
    </source>
</evidence>
<dbReference type="InterPro" id="IPR005565">
    <property type="entry name" value="Hemolysn_activator_HlyB_C"/>
</dbReference>
<evidence type="ECO:0000256" key="2">
    <source>
        <dbReference type="ARBA" id="ARBA00009055"/>
    </source>
</evidence>
<dbReference type="Proteomes" id="UP001056708">
    <property type="component" value="Chromosome"/>
</dbReference>
<dbReference type="InterPro" id="IPR012334">
    <property type="entry name" value="Pectin_lyas_fold"/>
</dbReference>
<dbReference type="Pfam" id="PF08479">
    <property type="entry name" value="POTRA_2"/>
    <property type="match status" value="1"/>
</dbReference>
<evidence type="ECO:0000256" key="10">
    <source>
        <dbReference type="SAM" id="SignalP"/>
    </source>
</evidence>
<proteinExistence type="inferred from homology"/>
<accession>A0ABY5ATS5</accession>
<keyword evidence="3" id="KW-0813">Transport</keyword>
<feature type="compositionally biased region" description="Polar residues" evidence="9">
    <location>
        <begin position="972"/>
        <end position="981"/>
    </location>
</feature>
<name>A0ABY5ATS5_9CYAN</name>
<evidence type="ECO:0000256" key="4">
    <source>
        <dbReference type="ARBA" id="ARBA00022452"/>
    </source>
</evidence>
<dbReference type="SMART" id="SM00912">
    <property type="entry name" value="Haemagg_act"/>
    <property type="match status" value="1"/>
</dbReference>
<dbReference type="EMBL" id="CP098611">
    <property type="protein sequence ID" value="USR91644.1"/>
    <property type="molecule type" value="Genomic_DNA"/>
</dbReference>
<feature type="chain" id="PRO_5045779005" evidence="10">
    <location>
        <begin position="28"/>
        <end position="1518"/>
    </location>
</feature>
<dbReference type="NCBIfam" id="TIGR01901">
    <property type="entry name" value="adhes_NPXG"/>
    <property type="match status" value="1"/>
</dbReference>
<keyword evidence="4" id="KW-1134">Transmembrane beta strand</keyword>
<evidence type="ECO:0000256" key="6">
    <source>
        <dbReference type="ARBA" id="ARBA00022927"/>
    </source>
</evidence>
<dbReference type="PANTHER" id="PTHR34597">
    <property type="entry name" value="SLR1661 PROTEIN"/>
    <property type="match status" value="1"/>
</dbReference>
<dbReference type="Gene3D" id="2.40.160.50">
    <property type="entry name" value="membrane protein fhac: a member of the omp85/tpsb transporter family"/>
    <property type="match status" value="1"/>
</dbReference>
<keyword evidence="5" id="KW-0812">Transmembrane</keyword>
<dbReference type="InterPro" id="IPR034746">
    <property type="entry name" value="POTRA"/>
</dbReference>
<evidence type="ECO:0000256" key="1">
    <source>
        <dbReference type="ARBA" id="ARBA00004442"/>
    </source>
</evidence>
<evidence type="ECO:0000313" key="12">
    <source>
        <dbReference type="EMBL" id="USR91644.1"/>
    </source>
</evidence>
<dbReference type="Gene3D" id="2.160.20.10">
    <property type="entry name" value="Single-stranded right-handed beta-helix, Pectin lyase-like"/>
    <property type="match status" value="3"/>
</dbReference>
<sequence>MISRWSPFWLTSSILLGGFSATPIAVAQTPIVPDNTLPTNSQVIQEGDVLRLEGGTLNNTGNNLFHSFQEFSLPTGMEARFENSQTLDNIFTRITGDLPSEIDGLLSVDGTANFFLLNPNGILFGENAQLNLGGSFFATSAESLNFENGGQFSATLPENVPLLSINTPTGLQYGANPGSITNRSLASFEDVIPDGEPVSFPVGLEVFPGNTIGLIGGDVNLEGGIVSTFGGRIELGSVGDNAQVRLIPTDEGFALDYSQVEGFRDIRLSDFASVDASGEGGGSIQVQGRQVTLTDDSGIISNTEGALDGGSISLTAESLSLTGGGFLDTSTFGEGRGGDLSVRVSELIELRGTTPDEQFPSGFFTQTEALGDAGDLTMRARRLEISDGAQISLSTFAEGQGGNLDLVVSETLELSGRSESGILASSITTNADVNSLGNGGDLSIQSPQITLLDGAEISATSFAAGNAGNLTIRASEFLELSGSEGVIPSGIATQVEPGLTDEALPGGRGGDILIETAELRVFDEGLITAVTAGAGPGGNITLNTQRIFARDGGQILSNTVMSGAGGTLEANASELIELTGTSPDGQQPSGLFTQSQGLLVEGGAGNAGALRVNTNRLNLTAGAAIAADTFLDGQGGSINVTASDRIQLSGRSILPSDSPAADPDGRLPSRITAQTTGTGNAGGVTLNSPFLSVTDGAQVGVDARLGGGAAGDVTLNSSDIRLQRMGRITGETASGQGGNLRFTSEDIRLLDDSNISTTAGTANLPGDGGNISINTNTLVGLGNSNISANAFEGSGGVIEITTEGLFGLQVRSRQDLEQLSDNLIEFDPRNLDSNDITAISRTNPQLEGIVEINTPEVDPVSALIELEDRPVNAAVDQNPCIQGSETEFVQTGSSGLPPSPNDPFSGTTGWEDLRLDPLDDPQVREDSAEPLPSTPRQIRQAQTWQVNAEGELVLTAPGTGSNYRPPAAPDNCSPQSQALQSEKSDRPGPSSPNQAFQVQGFQFEGNTVLSDAELAQSIDEEFRHGDLQFQDLQAVADQITEEYNKRGYITSGAYIPPQTTQNRVVTVQILEGTLEDIRVRTSGNLNPNYVVRRIQRFTQGPVNQKQLLQALQLLQLDPRIDRLSAELGAGVRAGTNLLNVQVQESNALSASLSLDNDRSPTVGSFRQQVDSGIANLFGIGDVATLAYSNTEGTANWNLGYRLPINALDGTIGFLYSTGDSRIVEAPFDQVDIQADTRTYEVSYRQPLLRQVQPRFEENDGENHGENEPSVPQDYVFREFAVGLSASRRDTQTSILDRNFPLSPGADDQGETNISVLRLFQDWTQRDSREVFALRSEFSLGVNWFGATVNDGEPDSEFFAWRGQAQWVRRLSGMDRPGEAGTRVLLRGDAQLASTSLVPIEQFSLGGRRRMRGYRQDVLLADSGLFGSAEVQLPLFQFARRQGTVWLAPFVEAGTVWNLGDRANPETSTLASAGLGLRLQLGDRLTAAFDWGIPLIELDTGNNTLQDNGLYFSIRFNPL</sequence>
<protein>
    <submittedName>
        <fullName evidence="12">Filamentous hemagglutinin N-terminal domain-containing protein</fullName>
    </submittedName>
</protein>
<evidence type="ECO:0000313" key="13">
    <source>
        <dbReference type="Proteomes" id="UP001056708"/>
    </source>
</evidence>
<keyword evidence="8" id="KW-0998">Cell outer membrane</keyword>
<dbReference type="Gene3D" id="3.10.20.310">
    <property type="entry name" value="membrane protein fhac"/>
    <property type="match status" value="1"/>
</dbReference>
<comment type="subcellular location">
    <subcellularLocation>
        <location evidence="1">Cell outer membrane</location>
    </subcellularLocation>
</comment>
<keyword evidence="10" id="KW-0732">Signal</keyword>
<feature type="domain" description="POTRA" evidence="11">
    <location>
        <begin position="996"/>
        <end position="1072"/>
    </location>
</feature>
<dbReference type="Pfam" id="PF05860">
    <property type="entry name" value="TPS"/>
    <property type="match status" value="1"/>
</dbReference>
<keyword evidence="6" id="KW-0653">Protein transport</keyword>
<evidence type="ECO:0000259" key="11">
    <source>
        <dbReference type="PROSITE" id="PS51779"/>
    </source>
</evidence>
<feature type="compositionally biased region" description="Basic and acidic residues" evidence="9">
    <location>
        <begin position="911"/>
        <end position="927"/>
    </location>
</feature>
<dbReference type="Pfam" id="PF03865">
    <property type="entry name" value="ShlB"/>
    <property type="match status" value="2"/>
</dbReference>
<feature type="signal peptide" evidence="10">
    <location>
        <begin position="1"/>
        <end position="27"/>
    </location>
</feature>
<dbReference type="SUPFAM" id="SSF51126">
    <property type="entry name" value="Pectin lyase-like"/>
    <property type="match status" value="3"/>
</dbReference>
<comment type="similarity">
    <text evidence="2">Belongs to the TPS (TC 1.B.20) family.</text>
</comment>
<reference evidence="12" key="1">
    <citation type="submission" date="2022-06" db="EMBL/GenBank/DDBJ databases">
        <title>Genome sequence of Phormidium yuhuli AB48 isolated from an industrial photobioreactor environment.</title>
        <authorList>
            <person name="Qiu Y."/>
            <person name="Noonan A.J.C."/>
            <person name="Dofher K."/>
            <person name="Koch M."/>
            <person name="Kieft B."/>
            <person name="Lin X."/>
            <person name="Ziels R.M."/>
            <person name="Hallam S.J."/>
        </authorList>
    </citation>
    <scope>NUCLEOTIDE SEQUENCE</scope>
    <source>
        <strain evidence="12">AB48</strain>
    </source>
</reference>
<keyword evidence="13" id="KW-1185">Reference proteome</keyword>
<dbReference type="InterPro" id="IPR008638">
    <property type="entry name" value="FhaB/CdiA-like_TPS"/>
</dbReference>
<organism evidence="12 13">
    <name type="scientific">Phormidium yuhuli AB48</name>
    <dbReference type="NCBI Taxonomy" id="2940671"/>
    <lineage>
        <taxon>Bacteria</taxon>
        <taxon>Bacillati</taxon>
        <taxon>Cyanobacteriota</taxon>
        <taxon>Cyanophyceae</taxon>
        <taxon>Oscillatoriophycideae</taxon>
        <taxon>Oscillatoriales</taxon>
        <taxon>Oscillatoriaceae</taxon>
        <taxon>Phormidium</taxon>
        <taxon>Phormidium yuhuli</taxon>
    </lineage>
</organism>
<gene>
    <name evidence="12" type="ORF">NEA10_02640</name>
</gene>
<keyword evidence="7" id="KW-0472">Membrane</keyword>
<feature type="compositionally biased region" description="Polar residues" evidence="9">
    <location>
        <begin position="887"/>
        <end position="908"/>
    </location>
</feature>
<evidence type="ECO:0000256" key="8">
    <source>
        <dbReference type="ARBA" id="ARBA00023237"/>
    </source>
</evidence>
<evidence type="ECO:0000256" key="5">
    <source>
        <dbReference type="ARBA" id="ARBA00022692"/>
    </source>
</evidence>
<dbReference type="InterPro" id="IPR051544">
    <property type="entry name" value="TPS_OM_transporter"/>
</dbReference>
<dbReference type="InterPro" id="IPR013686">
    <property type="entry name" value="Polypept-transport_assoc_ShlB"/>
</dbReference>
<dbReference type="RefSeq" id="WP_252663667.1">
    <property type="nucleotide sequence ID" value="NZ_CP098611.1"/>
</dbReference>
<feature type="region of interest" description="Disordered" evidence="9">
    <location>
        <begin position="887"/>
        <end position="940"/>
    </location>
</feature>
<evidence type="ECO:0000256" key="7">
    <source>
        <dbReference type="ARBA" id="ARBA00023136"/>
    </source>
</evidence>